<dbReference type="Pfam" id="PF12146">
    <property type="entry name" value="Hydrolase_4"/>
    <property type="match status" value="1"/>
</dbReference>
<keyword evidence="3" id="KW-0378">Hydrolase</keyword>
<evidence type="ECO:0000313" key="3">
    <source>
        <dbReference type="EMBL" id="MBO8437844.1"/>
    </source>
</evidence>
<dbReference type="SUPFAM" id="SSF53474">
    <property type="entry name" value="alpha/beta-Hydrolases"/>
    <property type="match status" value="1"/>
</dbReference>
<dbReference type="InterPro" id="IPR022742">
    <property type="entry name" value="Hydrolase_4"/>
</dbReference>
<dbReference type="InterPro" id="IPR051044">
    <property type="entry name" value="MAG_DAG_Lipase"/>
</dbReference>
<dbReference type="InterPro" id="IPR029058">
    <property type="entry name" value="AB_hydrolase_fold"/>
</dbReference>
<feature type="signal peptide" evidence="1">
    <location>
        <begin position="1"/>
        <end position="22"/>
    </location>
</feature>
<name>A0A9D9E1G1_9BACT</name>
<gene>
    <name evidence="3" type="ORF">IAC54_02955</name>
</gene>
<evidence type="ECO:0000256" key="1">
    <source>
        <dbReference type="SAM" id="SignalP"/>
    </source>
</evidence>
<feature type="chain" id="PRO_5039445589" evidence="1">
    <location>
        <begin position="23"/>
        <end position="345"/>
    </location>
</feature>
<organism evidence="3 4">
    <name type="scientific">Candidatus Caccoplasma merdipullorum</name>
    <dbReference type="NCBI Taxonomy" id="2840718"/>
    <lineage>
        <taxon>Bacteria</taxon>
        <taxon>Pseudomonadati</taxon>
        <taxon>Bacteroidota</taxon>
        <taxon>Bacteroidia</taxon>
        <taxon>Bacteroidales</taxon>
        <taxon>Bacteroidaceae</taxon>
        <taxon>Bacteroidaceae incertae sedis</taxon>
        <taxon>Candidatus Caccoplasma</taxon>
    </lineage>
</organism>
<dbReference type="EMBL" id="JADIMW010000028">
    <property type="protein sequence ID" value="MBO8437844.1"/>
    <property type="molecule type" value="Genomic_DNA"/>
</dbReference>
<comment type="caution">
    <text evidence="3">The sequence shown here is derived from an EMBL/GenBank/DDBJ whole genome shotgun (WGS) entry which is preliminary data.</text>
</comment>
<accession>A0A9D9E1G1</accession>
<dbReference type="Proteomes" id="UP000823636">
    <property type="component" value="Unassembled WGS sequence"/>
</dbReference>
<dbReference type="Gene3D" id="3.40.50.1820">
    <property type="entry name" value="alpha/beta hydrolase"/>
    <property type="match status" value="1"/>
</dbReference>
<feature type="domain" description="Serine aminopeptidase S33" evidence="2">
    <location>
        <begin position="67"/>
        <end position="273"/>
    </location>
</feature>
<proteinExistence type="predicted"/>
<dbReference type="GO" id="GO:0016787">
    <property type="term" value="F:hydrolase activity"/>
    <property type="evidence" value="ECO:0007669"/>
    <property type="project" value="UniProtKB-KW"/>
</dbReference>
<keyword evidence="1" id="KW-0732">Signal</keyword>
<reference evidence="3" key="1">
    <citation type="submission" date="2020-10" db="EMBL/GenBank/DDBJ databases">
        <authorList>
            <person name="Gilroy R."/>
        </authorList>
    </citation>
    <scope>NUCLEOTIDE SEQUENCE</scope>
    <source>
        <strain evidence="3">G3-4614</strain>
    </source>
</reference>
<evidence type="ECO:0000259" key="2">
    <source>
        <dbReference type="Pfam" id="PF12146"/>
    </source>
</evidence>
<evidence type="ECO:0000313" key="4">
    <source>
        <dbReference type="Proteomes" id="UP000823636"/>
    </source>
</evidence>
<protein>
    <submittedName>
        <fullName evidence="3">Alpha/beta hydrolase</fullName>
    </submittedName>
</protein>
<dbReference type="PANTHER" id="PTHR11614">
    <property type="entry name" value="PHOSPHOLIPASE-RELATED"/>
    <property type="match status" value="1"/>
</dbReference>
<sequence>MIFKRVLFFLPILVMSVFPSWADGGYCDDVLEHGIVCRTIDMGRDYEGDVVCTLVKRPAPEVSDIGVLYIHGFNDYFFQTEMADLFNAGGYNFYALDLRKHGRSLRYWQRHCNMRDISEFYADIDTATAIMAEEGCRKIVLLAHSTGGLIASLYCNDRRDNLKVDALILNSPFLELNMGWFMRKVAMPVVAAISGIVPDMTIPQGVSTGYGESLLRSYHGEWDYDTDKKCLVSPDVSAGWVGGIYRGQKRIRQGLDIPCPVMVMYSDSSVVSDEWIPEMQRMDAVLNVKDIAEYGPRLGKTVDMVRVNDGMHDLLCSAPSVRKAVYKKIFEWLRNNKAMRCYANL</sequence>
<dbReference type="AlphaFoldDB" id="A0A9D9E1G1"/>
<reference evidence="3" key="2">
    <citation type="journal article" date="2021" name="PeerJ">
        <title>Extensive microbial diversity within the chicken gut microbiome revealed by metagenomics and culture.</title>
        <authorList>
            <person name="Gilroy R."/>
            <person name="Ravi A."/>
            <person name="Getino M."/>
            <person name="Pursley I."/>
            <person name="Horton D.L."/>
            <person name="Alikhan N.F."/>
            <person name="Baker D."/>
            <person name="Gharbi K."/>
            <person name="Hall N."/>
            <person name="Watson M."/>
            <person name="Adriaenssens E.M."/>
            <person name="Foster-Nyarko E."/>
            <person name="Jarju S."/>
            <person name="Secka A."/>
            <person name="Antonio M."/>
            <person name="Oren A."/>
            <person name="Chaudhuri R.R."/>
            <person name="La Ragione R."/>
            <person name="Hildebrand F."/>
            <person name="Pallen M.J."/>
        </authorList>
    </citation>
    <scope>NUCLEOTIDE SEQUENCE</scope>
    <source>
        <strain evidence="3">G3-4614</strain>
    </source>
</reference>